<dbReference type="Pfam" id="PF03816">
    <property type="entry name" value="LytR_cpsA_psr"/>
    <property type="match status" value="1"/>
</dbReference>
<dbReference type="KEGG" id="ltr:EVS81_15485"/>
<feature type="region of interest" description="Disordered" evidence="2">
    <location>
        <begin position="1"/>
        <end position="64"/>
    </location>
</feature>
<evidence type="ECO:0000256" key="1">
    <source>
        <dbReference type="ARBA" id="ARBA00006068"/>
    </source>
</evidence>
<dbReference type="InterPro" id="IPR004474">
    <property type="entry name" value="LytR_CpsA_psr"/>
</dbReference>
<keyword evidence="3" id="KW-0472">Membrane</keyword>
<accession>A0A4P6KJ53</accession>
<gene>
    <name evidence="5" type="ORF">EVS81_15485</name>
</gene>
<organism evidence="5 6">
    <name type="scientific">Leucobacter triazinivorans</name>
    <dbReference type="NCBI Taxonomy" id="1784719"/>
    <lineage>
        <taxon>Bacteria</taxon>
        <taxon>Bacillati</taxon>
        <taxon>Actinomycetota</taxon>
        <taxon>Actinomycetes</taxon>
        <taxon>Micrococcales</taxon>
        <taxon>Microbacteriaceae</taxon>
        <taxon>Leucobacter</taxon>
    </lineage>
</organism>
<protein>
    <submittedName>
        <fullName evidence="5">Transcriptional regulator</fullName>
    </submittedName>
</protein>
<dbReference type="NCBIfam" id="TIGR00350">
    <property type="entry name" value="lytR_cpsA_psr"/>
    <property type="match status" value="1"/>
</dbReference>
<keyword evidence="3" id="KW-0812">Transmembrane</keyword>
<evidence type="ECO:0000259" key="4">
    <source>
        <dbReference type="Pfam" id="PF03816"/>
    </source>
</evidence>
<dbReference type="AlphaFoldDB" id="A0A4P6KJ53"/>
<comment type="similarity">
    <text evidence="1">Belongs to the LytR/CpsA/Psr (LCP) family.</text>
</comment>
<dbReference type="PANTHER" id="PTHR33392">
    <property type="entry name" value="POLYISOPRENYL-TEICHOIC ACID--PEPTIDOGLYCAN TEICHOIC ACID TRANSFERASE TAGU"/>
    <property type="match status" value="1"/>
</dbReference>
<evidence type="ECO:0000256" key="2">
    <source>
        <dbReference type="SAM" id="MobiDB-lite"/>
    </source>
</evidence>
<dbReference type="InterPro" id="IPR050922">
    <property type="entry name" value="LytR/CpsA/Psr_CW_biosynth"/>
</dbReference>
<dbReference type="OrthoDB" id="4865223at2"/>
<keyword evidence="6" id="KW-1185">Reference proteome</keyword>
<dbReference type="Gene3D" id="3.40.630.190">
    <property type="entry name" value="LCP protein"/>
    <property type="match status" value="1"/>
</dbReference>
<feature type="transmembrane region" description="Helical" evidence="3">
    <location>
        <begin position="70"/>
        <end position="93"/>
    </location>
</feature>
<keyword evidence="3" id="KW-1133">Transmembrane helix</keyword>
<dbReference type="PANTHER" id="PTHR33392:SF6">
    <property type="entry name" value="POLYISOPRENYL-TEICHOIC ACID--PEPTIDOGLYCAN TEICHOIC ACID TRANSFERASE TAGU"/>
    <property type="match status" value="1"/>
</dbReference>
<evidence type="ECO:0000313" key="5">
    <source>
        <dbReference type="EMBL" id="QBE50058.1"/>
    </source>
</evidence>
<proteinExistence type="inferred from homology"/>
<dbReference type="EMBL" id="CP035806">
    <property type="protein sequence ID" value="QBE50058.1"/>
    <property type="molecule type" value="Genomic_DNA"/>
</dbReference>
<dbReference type="Proteomes" id="UP000289260">
    <property type="component" value="Chromosome"/>
</dbReference>
<evidence type="ECO:0000313" key="6">
    <source>
        <dbReference type="Proteomes" id="UP000289260"/>
    </source>
</evidence>
<feature type="domain" description="Cell envelope-related transcriptional attenuator" evidence="4">
    <location>
        <begin position="139"/>
        <end position="259"/>
    </location>
</feature>
<feature type="compositionally biased region" description="Low complexity" evidence="2">
    <location>
        <begin position="39"/>
        <end position="50"/>
    </location>
</feature>
<name>A0A4P6KJ53_9MICO</name>
<reference evidence="5 6" key="1">
    <citation type="submission" date="2019-02" db="EMBL/GenBank/DDBJ databases">
        <authorList>
            <person name="Sun L."/>
            <person name="Pan D."/>
            <person name="Wu X."/>
        </authorList>
    </citation>
    <scope>NUCLEOTIDE SEQUENCE [LARGE SCALE GENOMIC DNA]</scope>
    <source>
        <strain evidence="5 6">JW-1</strain>
    </source>
</reference>
<evidence type="ECO:0000256" key="3">
    <source>
        <dbReference type="SAM" id="Phobius"/>
    </source>
</evidence>
<sequence>MARACSTSRCSPAPPWPSRPVSRSSWLAVAARQPSSPLSDSASGIAAAHAGGREGSTHSRPPASRRARRWGLRIGVGALVLTLLSGLGAWAVLARVDWIELAPRDLDPDTVYLFVGADAGIARDPSDVQYTEDADAPARADVLLLVRLGASGEASAVSVPRDVVATGIGRPIRLALTLLDGPQLLVDGVCGGLGVEVDRVVVIDGRGFAELVDAVGGIEVDVSAPLRDPAAELRLDEAGLQRLDGATALALVRSRHAETLVDGTWVAQDEAGGAVDRAAWAGLVLDRVRAAIGDAAPWTLARAAWAASSGVTIGGGLHPVELLRLASADVAPSVLPTRTIGGGLPRVPGDEGEAVLREAGFDTGCRVGAAGATGRAHPSHAPTG</sequence>